<dbReference type="RefSeq" id="WP_367957455.1">
    <property type="nucleotide sequence ID" value="NZ_JBDPGJ010000010.1"/>
</dbReference>
<dbReference type="InterPro" id="IPR038404">
    <property type="entry name" value="TRAP_DctP_sf"/>
</dbReference>
<evidence type="ECO:0000256" key="1">
    <source>
        <dbReference type="ARBA" id="ARBA00022729"/>
    </source>
</evidence>
<organism evidence="3 4">
    <name type="scientific">Aquibium pacificus</name>
    <dbReference type="NCBI Taxonomy" id="3153579"/>
    <lineage>
        <taxon>Bacteria</taxon>
        <taxon>Pseudomonadati</taxon>
        <taxon>Pseudomonadota</taxon>
        <taxon>Alphaproteobacteria</taxon>
        <taxon>Hyphomicrobiales</taxon>
        <taxon>Phyllobacteriaceae</taxon>
        <taxon>Aquibium</taxon>
    </lineage>
</organism>
<accession>A0ABV3SUN4</accession>
<dbReference type="Pfam" id="PF03480">
    <property type="entry name" value="DctP"/>
    <property type="match status" value="1"/>
</dbReference>
<feature type="chain" id="PRO_5045217873" evidence="2">
    <location>
        <begin position="26"/>
        <end position="333"/>
    </location>
</feature>
<reference evidence="3 4" key="1">
    <citation type="submission" date="2024-05" db="EMBL/GenBank/DDBJ databases">
        <authorList>
            <person name="Jiang F."/>
        </authorList>
    </citation>
    <scope>NUCLEOTIDE SEQUENCE [LARGE SCALE GENOMIC DNA]</scope>
    <source>
        <strain evidence="3 4">LZ166</strain>
    </source>
</reference>
<sequence length="333" mass="35446">MTRTTSFIGAALIGATVMLGGTAFADTVKWDLSNDYQANSLPGQADKVFADKVKELSGGSIEVTLHMGGALGYKSQDVFDAVRTGAVQIGDASTAFWGGIDAVFKLSSLPFLLANSGEAKLLYEAGRPAYEEVLAANNQMLLYTAPWPPSGIWANKPIDGLDALKGLKIRSYDTNSTLTMSELQASPVQLAWGDVIPQLAANGIEAVLTSAEGGVGAQFWDHLNHFTEINYAMPLSMATLNKTEFDSLSDEQKTAVMDAAKAAEEFAWAALADRTKQNYALMKEKGVTVVSGLADDYMAALIAGGKKARDGWVAEIGSKGQSIIDDFQKRAGR</sequence>
<keyword evidence="4" id="KW-1185">Reference proteome</keyword>
<gene>
    <name evidence="3" type="ORF">ABGN05_28515</name>
</gene>
<evidence type="ECO:0000313" key="4">
    <source>
        <dbReference type="Proteomes" id="UP001556692"/>
    </source>
</evidence>
<name>A0ABV3SUN4_9HYPH</name>
<proteinExistence type="predicted"/>
<dbReference type="Gene3D" id="3.40.190.170">
    <property type="entry name" value="Bacterial extracellular solute-binding protein, family 7"/>
    <property type="match status" value="1"/>
</dbReference>
<dbReference type="InterPro" id="IPR018389">
    <property type="entry name" value="DctP_fam"/>
</dbReference>
<evidence type="ECO:0000313" key="3">
    <source>
        <dbReference type="EMBL" id="MEX0409591.1"/>
    </source>
</evidence>
<dbReference type="Proteomes" id="UP001556692">
    <property type="component" value="Unassembled WGS sequence"/>
</dbReference>
<comment type="caution">
    <text evidence="3">The sequence shown here is derived from an EMBL/GenBank/DDBJ whole genome shotgun (WGS) entry which is preliminary data.</text>
</comment>
<dbReference type="EMBL" id="JBDPGJ010000010">
    <property type="protein sequence ID" value="MEX0409591.1"/>
    <property type="molecule type" value="Genomic_DNA"/>
</dbReference>
<evidence type="ECO:0000256" key="2">
    <source>
        <dbReference type="SAM" id="SignalP"/>
    </source>
</evidence>
<protein>
    <submittedName>
        <fullName evidence="3">TRAP transporter substrate-binding protein</fullName>
    </submittedName>
</protein>
<dbReference type="CDD" id="cd13602">
    <property type="entry name" value="PBP2_TRAP_BpDctp6_7"/>
    <property type="match status" value="1"/>
</dbReference>
<keyword evidence="1 2" id="KW-0732">Signal</keyword>
<feature type="signal peptide" evidence="2">
    <location>
        <begin position="1"/>
        <end position="25"/>
    </location>
</feature>
<dbReference type="NCBIfam" id="NF037995">
    <property type="entry name" value="TRAP_S1"/>
    <property type="match status" value="1"/>
</dbReference>
<dbReference type="PANTHER" id="PTHR33376">
    <property type="match status" value="1"/>
</dbReference>
<dbReference type="PANTHER" id="PTHR33376:SF4">
    <property type="entry name" value="SIALIC ACID-BINDING PERIPLASMIC PROTEIN SIAP"/>
    <property type="match status" value="1"/>
</dbReference>